<feature type="region of interest" description="Disordered" evidence="2">
    <location>
        <begin position="656"/>
        <end position="691"/>
    </location>
</feature>
<dbReference type="InterPro" id="IPR021480">
    <property type="entry name" value="Zinc_ribbon_12"/>
</dbReference>
<evidence type="ECO:0000313" key="6">
    <source>
        <dbReference type="Proteomes" id="UP000077755"/>
    </source>
</evidence>
<dbReference type="GO" id="GO:1900150">
    <property type="term" value="P:regulation of defense response to fungus"/>
    <property type="evidence" value="ECO:0007669"/>
    <property type="project" value="InterPro"/>
</dbReference>
<feature type="domain" description="Probable zinc-ribbon" evidence="3">
    <location>
        <begin position="493"/>
        <end position="535"/>
    </location>
</feature>
<keyword evidence="1" id="KW-0175">Coiled coil</keyword>
<proteinExistence type="predicted"/>
<dbReference type="PANTHER" id="PTHR31105:SF58">
    <property type="entry name" value="G-LIKE PROTEIN, PUTATIVE (DUF3133)-RELATED"/>
    <property type="match status" value="1"/>
</dbReference>
<evidence type="ECO:0000313" key="5">
    <source>
        <dbReference type="EMBL" id="WOG88634.1"/>
    </source>
</evidence>
<keyword evidence="6" id="KW-1185">Reference proteome</keyword>
<dbReference type="AlphaFoldDB" id="A0AAF1AMG8"/>
<dbReference type="PANTHER" id="PTHR31105">
    <property type="entry name" value="EXTRA-LARGE G-PROTEIN-LIKE"/>
    <property type="match status" value="1"/>
</dbReference>
<protein>
    <recommendedName>
        <fullName evidence="7">Zinc-ribbon domain-containing protein</fullName>
    </recommendedName>
</protein>
<reference evidence="5" key="1">
    <citation type="journal article" date="2016" name="Nat. Genet.">
        <title>A high-quality carrot genome assembly provides new insights into carotenoid accumulation and asterid genome evolution.</title>
        <authorList>
            <person name="Iorizzo M."/>
            <person name="Ellison S."/>
            <person name="Senalik D."/>
            <person name="Zeng P."/>
            <person name="Satapoomin P."/>
            <person name="Huang J."/>
            <person name="Bowman M."/>
            <person name="Iovene M."/>
            <person name="Sanseverino W."/>
            <person name="Cavagnaro P."/>
            <person name="Yildiz M."/>
            <person name="Macko-Podgorni A."/>
            <person name="Moranska E."/>
            <person name="Grzebelus E."/>
            <person name="Grzebelus D."/>
            <person name="Ashrafi H."/>
            <person name="Zheng Z."/>
            <person name="Cheng S."/>
            <person name="Spooner D."/>
            <person name="Van Deynze A."/>
            <person name="Simon P."/>
        </authorList>
    </citation>
    <scope>NUCLEOTIDE SEQUENCE</scope>
    <source>
        <tissue evidence="5">Leaf</tissue>
    </source>
</reference>
<dbReference type="EMBL" id="CP093344">
    <property type="protein sequence ID" value="WOG88634.1"/>
    <property type="molecule type" value="Genomic_DNA"/>
</dbReference>
<feature type="domain" description="Enhanced disease resistance 4-like N-terminal" evidence="4">
    <location>
        <begin position="6"/>
        <end position="39"/>
    </location>
</feature>
<dbReference type="Pfam" id="PF11331">
    <property type="entry name" value="Zn_ribbon_12"/>
    <property type="match status" value="1"/>
</dbReference>
<evidence type="ECO:0000259" key="3">
    <source>
        <dbReference type="Pfam" id="PF11331"/>
    </source>
</evidence>
<feature type="region of interest" description="Disordered" evidence="2">
    <location>
        <begin position="80"/>
        <end position="112"/>
    </location>
</feature>
<feature type="region of interest" description="Disordered" evidence="2">
    <location>
        <begin position="557"/>
        <end position="610"/>
    </location>
</feature>
<sequence length="917" mass="101562">MSEPAKVRLVRCPNCENLLPELPDYSVYQCGGCGTVLRAKEKDDEGDSLSGNLYEERVGVLGKSPEAVENSEYAEEAVMNLSDESGNSVRSNGASTSVSKENIADRVGKIRNTSMTKGDKKGVIIDGEKENSDDIGKESAELNSRIGKASGSRGSGRFSDWRAGERSEVEGFLGNQRADVASLRYSTSKYSEEVPSYNKFVSNHDQAVTAEQMKNQSDFDKLKKAEYLEEDRAELLRKLDELKDQLTRTKIVDNTKEKVPMNNGRVFHQEPYGGDNWFPDGSMGHKRASMQYSVPDKHVAGPSYISHYPEPRPFMNSREMAMHNFYTPMHTPSELPGFEDPFRSQMLRTHTSQAPHPLQHPAHQYFPGRYMNNDMGNFDMLEPYSHNIEPHPTSCSCFHCYNKYPHVLQPNQPSVFRDKTYADIPHNSMFYHRENSGAYGPPGYNSRFPSHDFHNPHSNTRLATDLNYKVGVNRQRHQRVVLATGGSRCRPVAGGAPFITCYNCLEVLQLPKKILKTKKSQKKLKCAACSKVILLVISDNKLVSTLSDGVKRVPAKVGDSSNMAAKEDSSSYQGANWGSMDLSSDDYENTGYDFQSMDQKLPSSTLGQNLSSNQSAEMRSLHSTISCPSEGEDNPDILIGTIGEAKSDELVAGIDPSQTASGSPLEDPINSSNKYNMVNRVGKGNRSGRTEQEKVIVKKVTSRQNSIKDAPVATELDISSNEYGNTGVSLDSGDTSREEDQLRVKKGGLSFFTGIKKKSFKDKFRSSQIVEQEKCSVAVNGHPIPDRLIKKAEKVAGPIQPGQYWYDSRAGFWGFMGGPCLGIIPPFIEEFSYPLPEDCAGGNTGVYVNGRELHQKDLILLGNRGLPTERDRSYIIEMSGRVLDEDSGEELDSLGKLAPTVEKAKHGFGMKPPKTTA</sequence>
<evidence type="ECO:0000256" key="1">
    <source>
        <dbReference type="SAM" id="Coils"/>
    </source>
</evidence>
<feature type="coiled-coil region" evidence="1">
    <location>
        <begin position="225"/>
        <end position="252"/>
    </location>
</feature>
<accession>A0AAF1AMG8</accession>
<dbReference type="InterPro" id="IPR040244">
    <property type="entry name" value="EDR4-like"/>
</dbReference>
<gene>
    <name evidence="5" type="ORF">DCAR_0207869</name>
</gene>
<reference evidence="5" key="2">
    <citation type="submission" date="2022-03" db="EMBL/GenBank/DDBJ databases">
        <title>Draft title - Genomic analysis of global carrot germplasm unveils the trajectory of domestication and the origin of high carotenoid orange carrot.</title>
        <authorList>
            <person name="Iorizzo M."/>
            <person name="Ellison S."/>
            <person name="Senalik D."/>
            <person name="Macko-Podgorni A."/>
            <person name="Grzebelus D."/>
            <person name="Bostan H."/>
            <person name="Rolling W."/>
            <person name="Curaba J."/>
            <person name="Simon P."/>
        </authorList>
    </citation>
    <scope>NUCLEOTIDE SEQUENCE</scope>
    <source>
        <tissue evidence="5">Leaf</tissue>
    </source>
</reference>
<dbReference type="Pfam" id="PF22910">
    <property type="entry name" value="EDR4-like_1st"/>
    <property type="match status" value="1"/>
</dbReference>
<dbReference type="InterPro" id="IPR055126">
    <property type="entry name" value="EDR4-like_N"/>
</dbReference>
<organism evidence="5 6">
    <name type="scientific">Daucus carota subsp. sativus</name>
    <name type="common">Carrot</name>
    <dbReference type="NCBI Taxonomy" id="79200"/>
    <lineage>
        <taxon>Eukaryota</taxon>
        <taxon>Viridiplantae</taxon>
        <taxon>Streptophyta</taxon>
        <taxon>Embryophyta</taxon>
        <taxon>Tracheophyta</taxon>
        <taxon>Spermatophyta</taxon>
        <taxon>Magnoliopsida</taxon>
        <taxon>eudicotyledons</taxon>
        <taxon>Gunneridae</taxon>
        <taxon>Pentapetalae</taxon>
        <taxon>asterids</taxon>
        <taxon>campanulids</taxon>
        <taxon>Apiales</taxon>
        <taxon>Apiaceae</taxon>
        <taxon>Apioideae</taxon>
        <taxon>Scandiceae</taxon>
        <taxon>Daucinae</taxon>
        <taxon>Daucus</taxon>
        <taxon>Daucus sect. Daucus</taxon>
    </lineage>
</organism>
<evidence type="ECO:0000256" key="2">
    <source>
        <dbReference type="SAM" id="MobiDB-lite"/>
    </source>
</evidence>
<name>A0AAF1AMG8_DAUCS</name>
<dbReference type="Proteomes" id="UP000077755">
    <property type="component" value="Chromosome 2"/>
</dbReference>
<feature type="compositionally biased region" description="Polar residues" evidence="2">
    <location>
        <begin position="82"/>
        <end position="100"/>
    </location>
</feature>
<evidence type="ECO:0008006" key="7">
    <source>
        <dbReference type="Google" id="ProtNLM"/>
    </source>
</evidence>
<feature type="compositionally biased region" description="Polar residues" evidence="2">
    <location>
        <begin position="592"/>
        <end position="610"/>
    </location>
</feature>
<evidence type="ECO:0000259" key="4">
    <source>
        <dbReference type="Pfam" id="PF22910"/>
    </source>
</evidence>